<dbReference type="Proteomes" id="UP000638648">
    <property type="component" value="Unassembled WGS sequence"/>
</dbReference>
<dbReference type="InterPro" id="IPR029068">
    <property type="entry name" value="Glyas_Bleomycin-R_OHBP_Dase"/>
</dbReference>
<dbReference type="AlphaFoldDB" id="A0A927N2I3"/>
<reference evidence="2" key="1">
    <citation type="submission" date="2020-10" db="EMBL/GenBank/DDBJ databases">
        <title>Sequencing the genomes of 1000 actinobacteria strains.</title>
        <authorList>
            <person name="Klenk H.-P."/>
        </authorList>
    </citation>
    <scope>NUCLEOTIDE SEQUENCE</scope>
    <source>
        <strain evidence="2">DSM 45354</strain>
    </source>
</reference>
<feature type="domain" description="Glyoxalase-like" evidence="1">
    <location>
        <begin position="110"/>
        <end position="209"/>
    </location>
</feature>
<comment type="caution">
    <text evidence="2">The sequence shown here is derived from an EMBL/GenBank/DDBJ whole genome shotgun (WGS) entry which is preliminary data.</text>
</comment>
<accession>A0A927N2I3</accession>
<dbReference type="EMBL" id="JADBEM010000001">
    <property type="protein sequence ID" value="MBE1609103.1"/>
    <property type="molecule type" value="Genomic_DNA"/>
</dbReference>
<dbReference type="Gene3D" id="3.10.180.10">
    <property type="entry name" value="2,3-Dihydroxybiphenyl 1,2-Dioxygenase, domain 1"/>
    <property type="match status" value="1"/>
</dbReference>
<dbReference type="InterPro" id="IPR041581">
    <property type="entry name" value="Glyoxalase_6"/>
</dbReference>
<evidence type="ECO:0000259" key="1">
    <source>
        <dbReference type="Pfam" id="PF18029"/>
    </source>
</evidence>
<dbReference type="RefSeq" id="WP_238361654.1">
    <property type="nucleotide sequence ID" value="NZ_BAABJL010000049.1"/>
</dbReference>
<sequence length="301" mass="32722">MANDERLTAPQFQQAAGVEHWRMLAFGASAWFDAPSQTTGAALVRRITELTDSSGRLPDVDLRASGVHVRIGASGSPGMSLADVELARAVSAAARDLDLAADPSALQCVQLAIDALDKPSVMSFWHAALGYERLGDDDLVDAMRRDPAIWFQQQDRPRPLRNRIHVDIARPHALALEAVEAVKALGGHETYDGEGYATLADAEGNEADVLPLLPGDELGDRRETADWRVLFGAMTFYPIVSPVRAAELAVVVAGLADEAGLPLLIDLRPDGVMIDTGKDQWEDERFADLARRIQARRAAWR</sequence>
<evidence type="ECO:0000313" key="2">
    <source>
        <dbReference type="EMBL" id="MBE1609103.1"/>
    </source>
</evidence>
<evidence type="ECO:0000313" key="3">
    <source>
        <dbReference type="Proteomes" id="UP000638648"/>
    </source>
</evidence>
<dbReference type="Pfam" id="PF18029">
    <property type="entry name" value="Glyoxalase_6"/>
    <property type="match status" value="1"/>
</dbReference>
<organism evidence="2 3">
    <name type="scientific">Actinopolymorpha pittospori</name>
    <dbReference type="NCBI Taxonomy" id="648752"/>
    <lineage>
        <taxon>Bacteria</taxon>
        <taxon>Bacillati</taxon>
        <taxon>Actinomycetota</taxon>
        <taxon>Actinomycetes</taxon>
        <taxon>Propionibacteriales</taxon>
        <taxon>Actinopolymorphaceae</taxon>
        <taxon>Actinopolymorpha</taxon>
    </lineage>
</organism>
<gene>
    <name evidence="2" type="ORF">HEB94_005951</name>
</gene>
<protein>
    <recommendedName>
        <fullName evidence="1">Glyoxalase-like domain-containing protein</fullName>
    </recommendedName>
</protein>
<name>A0A927N2I3_9ACTN</name>
<keyword evidence="3" id="KW-1185">Reference proteome</keyword>
<proteinExistence type="predicted"/>